<comment type="caution">
    <text evidence="2">The sequence shown here is derived from an EMBL/GenBank/DDBJ whole genome shotgun (WGS) entry which is preliminary data.</text>
</comment>
<dbReference type="Proteomes" id="UP001590951">
    <property type="component" value="Unassembled WGS sequence"/>
</dbReference>
<accession>A0ABR4B222</accession>
<evidence type="ECO:0000313" key="2">
    <source>
        <dbReference type="EMBL" id="KAL2051952.1"/>
    </source>
</evidence>
<dbReference type="InterPro" id="IPR041018">
    <property type="entry name" value="ADPRTs_Tse2"/>
</dbReference>
<keyword evidence="3" id="KW-1185">Reference proteome</keyword>
<sequence>MFRIACRAVSRRVAFHSPTVRLHGLHGYHRRFSLISIHSSFPASLLRLQRQPESTLLDHNKTREDTNSDDRVLVSDDGLVYPQLSMKLPFSNGATFMPNTFTMQEFVRISLDEHLENIKDGKSITEPVIYSVKKGTPIPSALTLLRMSVSQFSLQPSSPVSLKALNSLLDDFYSSHAEVDTVGRWLESHAFEEAFADHAEADWMNI</sequence>
<evidence type="ECO:0000313" key="3">
    <source>
        <dbReference type="Proteomes" id="UP001590951"/>
    </source>
</evidence>
<organism evidence="2 3">
    <name type="scientific">Lepraria finkii</name>
    <dbReference type="NCBI Taxonomy" id="1340010"/>
    <lineage>
        <taxon>Eukaryota</taxon>
        <taxon>Fungi</taxon>
        <taxon>Dikarya</taxon>
        <taxon>Ascomycota</taxon>
        <taxon>Pezizomycotina</taxon>
        <taxon>Lecanoromycetes</taxon>
        <taxon>OSLEUM clade</taxon>
        <taxon>Lecanoromycetidae</taxon>
        <taxon>Lecanorales</taxon>
        <taxon>Lecanorineae</taxon>
        <taxon>Stereocaulaceae</taxon>
        <taxon>Lepraria</taxon>
    </lineage>
</organism>
<dbReference type="Pfam" id="PF18648">
    <property type="entry name" value="ADPRTs_Tse2"/>
    <property type="match status" value="1"/>
</dbReference>
<name>A0ABR4B222_9LECA</name>
<dbReference type="EMBL" id="JBHFEH010000031">
    <property type="protein sequence ID" value="KAL2051952.1"/>
    <property type="molecule type" value="Genomic_DNA"/>
</dbReference>
<feature type="domain" description="Tse2 ADP-ribosyltransferase toxin" evidence="1">
    <location>
        <begin position="44"/>
        <end position="185"/>
    </location>
</feature>
<protein>
    <recommendedName>
        <fullName evidence="1">Tse2 ADP-ribosyltransferase toxin domain-containing protein</fullName>
    </recommendedName>
</protein>
<proteinExistence type="predicted"/>
<gene>
    <name evidence="2" type="ORF">ABVK25_007867</name>
</gene>
<reference evidence="2 3" key="1">
    <citation type="submission" date="2024-09" db="EMBL/GenBank/DDBJ databases">
        <title>Rethinking Asexuality: The Enigmatic Case of Functional Sexual Genes in Lepraria (Stereocaulaceae).</title>
        <authorList>
            <person name="Doellman M."/>
            <person name="Sun Y."/>
            <person name="Barcenas-Pena A."/>
            <person name="Lumbsch H.T."/>
            <person name="Grewe F."/>
        </authorList>
    </citation>
    <scope>NUCLEOTIDE SEQUENCE [LARGE SCALE GENOMIC DNA]</scope>
    <source>
        <strain evidence="2 3">Grewe 0041</strain>
    </source>
</reference>
<evidence type="ECO:0000259" key="1">
    <source>
        <dbReference type="Pfam" id="PF18648"/>
    </source>
</evidence>